<feature type="signal peptide" evidence="2">
    <location>
        <begin position="1"/>
        <end position="19"/>
    </location>
</feature>
<evidence type="ECO:0000256" key="2">
    <source>
        <dbReference type="SAM" id="SignalP"/>
    </source>
</evidence>
<dbReference type="Proteomes" id="UP000460626">
    <property type="component" value="Unassembled WGS sequence"/>
</dbReference>
<evidence type="ECO:0008006" key="5">
    <source>
        <dbReference type="Google" id="ProtNLM"/>
    </source>
</evidence>
<feature type="region of interest" description="Disordered" evidence="1">
    <location>
        <begin position="72"/>
        <end position="96"/>
    </location>
</feature>
<organism evidence="3 4">
    <name type="scientific">Aurantiacibacter arachoides</name>
    <dbReference type="NCBI Taxonomy" id="1850444"/>
    <lineage>
        <taxon>Bacteria</taxon>
        <taxon>Pseudomonadati</taxon>
        <taxon>Pseudomonadota</taxon>
        <taxon>Alphaproteobacteria</taxon>
        <taxon>Sphingomonadales</taxon>
        <taxon>Erythrobacteraceae</taxon>
        <taxon>Aurantiacibacter</taxon>
    </lineage>
</organism>
<evidence type="ECO:0000313" key="3">
    <source>
        <dbReference type="EMBL" id="MXO92375.1"/>
    </source>
</evidence>
<evidence type="ECO:0000313" key="4">
    <source>
        <dbReference type="Proteomes" id="UP000460626"/>
    </source>
</evidence>
<dbReference type="EMBL" id="WTYH01000001">
    <property type="protein sequence ID" value="MXO92375.1"/>
    <property type="molecule type" value="Genomic_DNA"/>
</dbReference>
<feature type="chain" id="PRO_5032835809" description="Lipoprotein" evidence="2">
    <location>
        <begin position="20"/>
        <end position="96"/>
    </location>
</feature>
<name>A0A844ZWV8_9SPHN</name>
<feature type="compositionally biased region" description="Pro residues" evidence="1">
    <location>
        <begin position="76"/>
        <end position="96"/>
    </location>
</feature>
<keyword evidence="4" id="KW-1185">Reference proteome</keyword>
<dbReference type="AlphaFoldDB" id="A0A844ZWV8"/>
<sequence length="96" mass="10170">MRRSLPILALATSALGGCAAVDGPVSDRPDLLSPPRQAEVLSETLLREGLRKDGCLAPGNGRDRSDRCESLRDFLAPPPLPEPIEVSPPPASDDDD</sequence>
<reference evidence="3 4" key="1">
    <citation type="submission" date="2019-12" db="EMBL/GenBank/DDBJ databases">
        <title>Genomic-based taxomic classification of the family Erythrobacteraceae.</title>
        <authorList>
            <person name="Xu L."/>
        </authorList>
    </citation>
    <scope>NUCLEOTIDE SEQUENCE [LARGE SCALE GENOMIC DNA]</scope>
    <source>
        <strain evidence="3 4">RC4-10-4</strain>
    </source>
</reference>
<dbReference type="RefSeq" id="WP_131451762.1">
    <property type="nucleotide sequence ID" value="NZ_BMJK01000001.1"/>
</dbReference>
<gene>
    <name evidence="3" type="ORF">GRI62_01990</name>
</gene>
<comment type="caution">
    <text evidence="3">The sequence shown here is derived from an EMBL/GenBank/DDBJ whole genome shotgun (WGS) entry which is preliminary data.</text>
</comment>
<keyword evidence="2" id="KW-0732">Signal</keyword>
<dbReference type="PROSITE" id="PS51257">
    <property type="entry name" value="PROKAR_LIPOPROTEIN"/>
    <property type="match status" value="1"/>
</dbReference>
<protein>
    <recommendedName>
        <fullName evidence="5">Lipoprotein</fullName>
    </recommendedName>
</protein>
<proteinExistence type="predicted"/>
<evidence type="ECO:0000256" key="1">
    <source>
        <dbReference type="SAM" id="MobiDB-lite"/>
    </source>
</evidence>
<accession>A0A844ZWV8</accession>